<dbReference type="RefSeq" id="WP_109922488.1">
    <property type="nucleotide sequence ID" value="NZ_QGLF01000005.1"/>
</dbReference>
<dbReference type="NCBIfam" id="TIGR02593">
    <property type="entry name" value="CRISPR_cas5"/>
    <property type="match status" value="1"/>
</dbReference>
<name>A0A317DWJ5_9PROT</name>
<dbReference type="InterPro" id="IPR021124">
    <property type="entry name" value="CRISPR-assoc_prot_Cas5"/>
</dbReference>
<evidence type="ECO:0000256" key="1">
    <source>
        <dbReference type="ARBA" id="ARBA00023118"/>
    </source>
</evidence>
<sequence>MTDWLVLVLDAPLMSFGGAMIDQHGVTRGDPGRSLLTGLIGNALGYEHRDAGRLEALQHRLDHASLHLRDGEALVDFHTVDLGQPFMRSGWTTRGAPQGREGGSAGSSTHIRNRHYLAGALRLVVLTLGAGEGPDLDAVETALREPARPLFLGRKTCLPARPLLAGRVTAADAVAALHRAHALAAALGLADFPAEAEGLAAEWPDDGLLPRNARQETVVDQRDWRNQFHGGERRVVAGPLPKRGGPP</sequence>
<dbReference type="GO" id="GO:0051607">
    <property type="term" value="P:defense response to virus"/>
    <property type="evidence" value="ECO:0007669"/>
    <property type="project" value="UniProtKB-KW"/>
</dbReference>
<dbReference type="AlphaFoldDB" id="A0A317DWJ5"/>
<dbReference type="Gene3D" id="3.30.70.2660">
    <property type="match status" value="1"/>
</dbReference>
<organism evidence="3 4">
    <name type="scientific">Zavarzinia compransoris</name>
    <dbReference type="NCBI Taxonomy" id="1264899"/>
    <lineage>
        <taxon>Bacteria</taxon>
        <taxon>Pseudomonadati</taxon>
        <taxon>Pseudomonadota</taxon>
        <taxon>Alphaproteobacteria</taxon>
        <taxon>Rhodospirillales</taxon>
        <taxon>Zavarziniaceae</taxon>
        <taxon>Zavarzinia</taxon>
    </lineage>
</organism>
<accession>A0A317DWJ5</accession>
<dbReference type="GO" id="GO:0043571">
    <property type="term" value="P:maintenance of CRISPR repeat elements"/>
    <property type="evidence" value="ECO:0007669"/>
    <property type="project" value="InterPro"/>
</dbReference>
<dbReference type="Proteomes" id="UP000246077">
    <property type="component" value="Unassembled WGS sequence"/>
</dbReference>
<dbReference type="EMBL" id="QGLF01000005">
    <property type="protein sequence ID" value="PWR18802.1"/>
    <property type="molecule type" value="Genomic_DNA"/>
</dbReference>
<proteinExistence type="predicted"/>
<gene>
    <name evidence="3" type="primary">cas5e</name>
    <name evidence="3" type="ORF">DKG75_17635</name>
</gene>
<dbReference type="GO" id="GO:0003723">
    <property type="term" value="F:RNA binding"/>
    <property type="evidence" value="ECO:0007669"/>
    <property type="project" value="InterPro"/>
</dbReference>
<dbReference type="CDD" id="cd09756">
    <property type="entry name" value="Cas5_I-E"/>
    <property type="match status" value="1"/>
</dbReference>
<keyword evidence="4" id="KW-1185">Reference proteome</keyword>
<evidence type="ECO:0000313" key="3">
    <source>
        <dbReference type="EMBL" id="PWR18802.1"/>
    </source>
</evidence>
<dbReference type="Pfam" id="PF09704">
    <property type="entry name" value="Cas_Cas5d"/>
    <property type="match status" value="1"/>
</dbReference>
<dbReference type="NCBIfam" id="TIGR01868">
    <property type="entry name" value="casD_Cas5e"/>
    <property type="match status" value="1"/>
</dbReference>
<evidence type="ECO:0000256" key="2">
    <source>
        <dbReference type="SAM" id="MobiDB-lite"/>
    </source>
</evidence>
<evidence type="ECO:0000313" key="4">
    <source>
        <dbReference type="Proteomes" id="UP000246077"/>
    </source>
</evidence>
<dbReference type="InterPro" id="IPR010147">
    <property type="entry name" value="CRISPR-assoc_prot_CasD"/>
</dbReference>
<keyword evidence="1" id="KW-0051">Antiviral defense</keyword>
<comment type="caution">
    <text evidence="3">The sequence shown here is derived from an EMBL/GenBank/DDBJ whole genome shotgun (WGS) entry which is preliminary data.</text>
</comment>
<feature type="region of interest" description="Disordered" evidence="2">
    <location>
        <begin position="89"/>
        <end position="109"/>
    </location>
</feature>
<protein>
    <submittedName>
        <fullName evidence="3">Type I-E CRISPR-associated protein Cas5/CasD</fullName>
    </submittedName>
</protein>
<dbReference type="InterPro" id="IPR013422">
    <property type="entry name" value="CRISPR-assoc_prot_Cas5_N"/>
</dbReference>
<dbReference type="OrthoDB" id="5704083at2"/>
<reference evidence="4" key="1">
    <citation type="submission" date="2018-05" db="EMBL/GenBank/DDBJ databases">
        <title>Zavarzinia sp. HR-AS.</title>
        <authorList>
            <person name="Lee Y."/>
            <person name="Jeon C.O."/>
        </authorList>
    </citation>
    <scope>NUCLEOTIDE SEQUENCE [LARGE SCALE GENOMIC DNA]</scope>
    <source>
        <strain evidence="4">DSM 1231</strain>
    </source>
</reference>